<dbReference type="SMART" id="SM00421">
    <property type="entry name" value="HTH_LUXR"/>
    <property type="match status" value="1"/>
</dbReference>
<dbReference type="EMBL" id="CP046172">
    <property type="protein sequence ID" value="QIS09485.1"/>
    <property type="molecule type" value="Genomic_DNA"/>
</dbReference>
<dbReference type="GO" id="GO:0006355">
    <property type="term" value="P:regulation of DNA-templated transcription"/>
    <property type="evidence" value="ECO:0007669"/>
    <property type="project" value="InterPro"/>
</dbReference>
<keyword evidence="1 5" id="KW-0597">Phosphoprotein</keyword>
<keyword evidence="2" id="KW-0805">Transcription regulation</keyword>
<dbReference type="SUPFAM" id="SSF46894">
    <property type="entry name" value="C-terminal effector domain of the bipartite response regulators"/>
    <property type="match status" value="1"/>
</dbReference>
<proteinExistence type="predicted"/>
<dbReference type="PROSITE" id="PS50043">
    <property type="entry name" value="HTH_LUXR_2"/>
    <property type="match status" value="1"/>
</dbReference>
<dbReference type="GO" id="GO:0003677">
    <property type="term" value="F:DNA binding"/>
    <property type="evidence" value="ECO:0007669"/>
    <property type="project" value="UniProtKB-KW"/>
</dbReference>
<feature type="domain" description="Response regulatory" evidence="7">
    <location>
        <begin position="1"/>
        <end position="70"/>
    </location>
</feature>
<evidence type="ECO:0000256" key="3">
    <source>
        <dbReference type="ARBA" id="ARBA00023125"/>
    </source>
</evidence>
<dbReference type="PANTHER" id="PTHR43214:SF24">
    <property type="entry name" value="TRANSCRIPTIONAL REGULATORY PROTEIN NARL-RELATED"/>
    <property type="match status" value="1"/>
</dbReference>
<sequence>MVLMDLRMPGMDGIRATERILAARPGIRVLALTTFDDDDHLYPALNAGVCGFLVKDASPTDLLDGIRRAAAGERPFAPAVLHRLVDAAVAARDLPAEPVAPQGLTPREADVLALVAAGLSNAEIAARLHLGITTVKTHVANLLAKTGTTNRVRLAVLGIRLAPPD</sequence>
<keyword evidence="3" id="KW-0238">DNA-binding</keyword>
<dbReference type="InterPro" id="IPR000792">
    <property type="entry name" value="Tscrpt_reg_LuxR_C"/>
</dbReference>
<dbReference type="PROSITE" id="PS00622">
    <property type="entry name" value="HTH_LUXR_1"/>
    <property type="match status" value="1"/>
</dbReference>
<dbReference type="Pfam" id="PF00072">
    <property type="entry name" value="Response_reg"/>
    <property type="match status" value="1"/>
</dbReference>
<dbReference type="CDD" id="cd06170">
    <property type="entry name" value="LuxR_C_like"/>
    <property type="match status" value="1"/>
</dbReference>
<dbReference type="Pfam" id="PF00196">
    <property type="entry name" value="GerE"/>
    <property type="match status" value="1"/>
</dbReference>
<evidence type="ECO:0000259" key="6">
    <source>
        <dbReference type="PROSITE" id="PS50043"/>
    </source>
</evidence>
<dbReference type="InterPro" id="IPR011006">
    <property type="entry name" value="CheY-like_superfamily"/>
</dbReference>
<dbReference type="CDD" id="cd17535">
    <property type="entry name" value="REC_NarL-like"/>
    <property type="match status" value="1"/>
</dbReference>
<gene>
    <name evidence="8" type="ORF">F5544_07915</name>
</gene>
<feature type="modified residue" description="4-aspartylphosphate" evidence="5">
    <location>
        <position position="5"/>
    </location>
</feature>
<dbReference type="Proteomes" id="UP000503540">
    <property type="component" value="Chromosome"/>
</dbReference>
<dbReference type="KEGG" id="nah:F5544_07915"/>
<evidence type="ECO:0000256" key="2">
    <source>
        <dbReference type="ARBA" id="ARBA00023015"/>
    </source>
</evidence>
<dbReference type="SUPFAM" id="SSF52172">
    <property type="entry name" value="CheY-like"/>
    <property type="match status" value="1"/>
</dbReference>
<name>A0A6G9Y8A0_9NOCA</name>
<accession>A0A6G9Y8A0</accession>
<evidence type="ECO:0000313" key="8">
    <source>
        <dbReference type="EMBL" id="QIS09485.1"/>
    </source>
</evidence>
<evidence type="ECO:0000256" key="4">
    <source>
        <dbReference type="ARBA" id="ARBA00023163"/>
    </source>
</evidence>
<dbReference type="PROSITE" id="PS50110">
    <property type="entry name" value="RESPONSE_REGULATORY"/>
    <property type="match status" value="1"/>
</dbReference>
<dbReference type="InterPro" id="IPR039420">
    <property type="entry name" value="WalR-like"/>
</dbReference>
<protein>
    <submittedName>
        <fullName evidence="8">Response regulator</fullName>
    </submittedName>
</protein>
<dbReference type="Gene3D" id="3.40.50.2300">
    <property type="match status" value="1"/>
</dbReference>
<keyword evidence="9" id="KW-1185">Reference proteome</keyword>
<dbReference type="PANTHER" id="PTHR43214">
    <property type="entry name" value="TWO-COMPONENT RESPONSE REGULATOR"/>
    <property type="match status" value="1"/>
</dbReference>
<feature type="domain" description="HTH luxR-type" evidence="6">
    <location>
        <begin position="97"/>
        <end position="162"/>
    </location>
</feature>
<evidence type="ECO:0000259" key="7">
    <source>
        <dbReference type="PROSITE" id="PS50110"/>
    </source>
</evidence>
<reference evidence="8 9" key="1">
    <citation type="journal article" date="2019" name="ACS Chem. Biol.">
        <title>Identification and Mobilization of a Cryptic Antibiotic Biosynthesis Gene Locus from a Human-Pathogenic Nocardia Isolate.</title>
        <authorList>
            <person name="Herisse M."/>
            <person name="Ishida K."/>
            <person name="Porter J.L."/>
            <person name="Howden B."/>
            <person name="Hertweck C."/>
            <person name="Stinear T.P."/>
            <person name="Pidot S.J."/>
        </authorList>
    </citation>
    <scope>NUCLEOTIDE SEQUENCE [LARGE SCALE GENOMIC DNA]</scope>
    <source>
        <strain evidence="8 9">AUSMDU00012717</strain>
    </source>
</reference>
<dbReference type="GO" id="GO:0000160">
    <property type="term" value="P:phosphorelay signal transduction system"/>
    <property type="evidence" value="ECO:0007669"/>
    <property type="project" value="InterPro"/>
</dbReference>
<organism evidence="8 9">
    <name type="scientific">Nocardia arthritidis</name>
    <dbReference type="NCBI Taxonomy" id="228602"/>
    <lineage>
        <taxon>Bacteria</taxon>
        <taxon>Bacillati</taxon>
        <taxon>Actinomycetota</taxon>
        <taxon>Actinomycetes</taxon>
        <taxon>Mycobacteriales</taxon>
        <taxon>Nocardiaceae</taxon>
        <taxon>Nocardia</taxon>
    </lineage>
</organism>
<evidence type="ECO:0000313" key="9">
    <source>
        <dbReference type="Proteomes" id="UP000503540"/>
    </source>
</evidence>
<keyword evidence="4" id="KW-0804">Transcription</keyword>
<evidence type="ECO:0000256" key="1">
    <source>
        <dbReference type="ARBA" id="ARBA00022553"/>
    </source>
</evidence>
<dbReference type="PRINTS" id="PR00038">
    <property type="entry name" value="HTHLUXR"/>
</dbReference>
<dbReference type="InterPro" id="IPR016032">
    <property type="entry name" value="Sig_transdc_resp-reg_C-effctor"/>
</dbReference>
<dbReference type="AlphaFoldDB" id="A0A6G9Y8A0"/>
<dbReference type="InterPro" id="IPR058245">
    <property type="entry name" value="NreC/VraR/RcsB-like_REC"/>
</dbReference>
<evidence type="ECO:0000256" key="5">
    <source>
        <dbReference type="PROSITE-ProRule" id="PRU00169"/>
    </source>
</evidence>
<dbReference type="InterPro" id="IPR001789">
    <property type="entry name" value="Sig_transdc_resp-reg_receiver"/>
</dbReference>